<dbReference type="InterPro" id="IPR024862">
    <property type="entry name" value="TRPV"/>
</dbReference>
<feature type="transmembrane region" description="Helical" evidence="2">
    <location>
        <begin position="1151"/>
        <end position="1170"/>
    </location>
</feature>
<name>A0A167MKV5_PHYB8</name>
<dbReference type="GO" id="GO:0005886">
    <property type="term" value="C:plasma membrane"/>
    <property type="evidence" value="ECO:0007669"/>
    <property type="project" value="TreeGrafter"/>
</dbReference>
<dbReference type="STRING" id="763407.A0A167MKV5"/>
<feature type="transmembrane region" description="Helical" evidence="2">
    <location>
        <begin position="1013"/>
        <end position="1033"/>
    </location>
</feature>
<proteinExistence type="predicted"/>
<keyword evidence="4" id="KW-1185">Reference proteome</keyword>
<dbReference type="InParanoid" id="A0A167MKV5"/>
<dbReference type="InterPro" id="IPR015943">
    <property type="entry name" value="WD40/YVTN_repeat-like_dom_sf"/>
</dbReference>
<sequence>MTIFNSIKDTFKSGGSVPLTGVSKGTKVAALSEETPNSESCKPVCIPIDPGYLSEIQANPSSRTIMDNPEEQSSFELSSDKMYVATYKKSQETITVHRIGTHARSSVEFEYFDFFIQLPAPVSFPYYCFYSVSSRGHYVAVSWLQARPESSWSPEISHCYIYKDSFSPIDRDHNGRVITKPYHKIHFQGNCRFLPDNKLVLTDVHHLRIYSDDFDFLYLIDLFQISQMTHQPLAHSWNHRLMWFSAANRPDASDDLNRSLKSSTYTVVDPRINLDAMASDLKFMTKSIHQGVLLDYSSEDNLVRIWSVQDGHLIIPLKTSCDSNTIFSVSKDGSLIAKLSTSTDDTVIKIFDIETGLLVNSLKIRDTRISGTSVHIEFIEEDRYLACISHAKPLNGPRTRQTLNPNDAVYGLEIWDVVSGTSVVYQETDYRIASAGSAVVIGHPSYRGSALIVENTMPEILCGHKLRLFPVSKKRSRYSTHEDVDEFPWGQLTPIIPSIDLQSKQDVFFEAEFHDKHALSPGIASYFLDTSKTLVLRIGRYSVQVWRTKRLEKQGHHQHPENMENIDPKTLGLHKLVYMYCIPIEYTSSRYDIRTLSRDNLEIQTPSIRADRIRWYSECSQYLSNECFTDGLSQSSTPDVDFSQGLYRLRITYESLQDGLNYTNGPSNQEEIYIPFRIQAAPFIVLKYTFNSLPSILQLNQYFEGKNWKTHHFSSIVKQMQSTVNYAVYCRSPFFGTIAGNQALSSLLCSPGDDDLLSSILDGTINIKTCFHDISRKQSPLTVAIQNGSPQRVKILVEYIISASKKFGPGYMAIFVRVLPSLCKHFPDLVPDWIRSLSYVPATSAYPLVSRDSPVLPGKSLLTHKQELWGFSALEQLPVYRGLYKKAIYTVKTQLDVFKFGQYKKGRNVQEIKRQQDLKEKEKRIPLSHDRKPHLATLCVVPLPSYTAYTENFRTLFNHIMGEPPGLASAYSPHSLFTVQASTGNSEVFRNGEPVMEALLIYKWRAFARNRFFLIYLIYISYYTLYSITVAFSKEVFNYDAQTRVISPAHRSCLIIMIAISIVFIIQETRQIMVSRTNYFRLFYNYISLTAVCLPAIATIVLLSGHTYPVEASAISVLILWLHAIVRLRVMKEFGIMVEIVVQISKRVLPMFALLVFIVFAFSHTFIVLLRNESSGEFAETFDGIIGGTQSFYITSRDSGSENKFRHVGTALKAVWLFVNGDWEAISDKPVEDQTLVTVLAVILSFSTTFILLNILIALMTDVVEEVKRKGKRVWISYLAESLAEIELYWCFPWERRNRRSHPDYIYYVAYARAIEDYKKSESEDD</sequence>
<dbReference type="GO" id="GO:0005216">
    <property type="term" value="F:monoatomic ion channel activity"/>
    <property type="evidence" value="ECO:0007669"/>
    <property type="project" value="InterPro"/>
</dbReference>
<evidence type="ECO:0000313" key="4">
    <source>
        <dbReference type="Proteomes" id="UP000077315"/>
    </source>
</evidence>
<dbReference type="PANTHER" id="PTHR10582">
    <property type="entry name" value="TRANSIENT RECEPTOR POTENTIAL ION CHANNEL PROTEIN"/>
    <property type="match status" value="1"/>
</dbReference>
<dbReference type="SUPFAM" id="SSF50993">
    <property type="entry name" value="Peptidase/esterase 'gauge' domain"/>
    <property type="match status" value="1"/>
</dbReference>
<reference evidence="4" key="1">
    <citation type="submission" date="2015-06" db="EMBL/GenBank/DDBJ databases">
        <title>Expansion of signal transduction pathways in fungi by whole-genome duplication.</title>
        <authorList>
            <consortium name="DOE Joint Genome Institute"/>
            <person name="Corrochano L.M."/>
            <person name="Kuo A."/>
            <person name="Marcet-Houben M."/>
            <person name="Polaino S."/>
            <person name="Salamov A."/>
            <person name="Villalobos J.M."/>
            <person name="Alvarez M.I."/>
            <person name="Avalos J."/>
            <person name="Benito E.P."/>
            <person name="Benoit I."/>
            <person name="Burger G."/>
            <person name="Camino L.P."/>
            <person name="Canovas D."/>
            <person name="Cerda-Olmedo E."/>
            <person name="Cheng J.-F."/>
            <person name="Dominguez A."/>
            <person name="Elias M."/>
            <person name="Eslava A.P."/>
            <person name="Glaser F."/>
            <person name="Grimwood J."/>
            <person name="Gutierrez G."/>
            <person name="Heitman J."/>
            <person name="Henrissat B."/>
            <person name="Iturriaga E.A."/>
            <person name="Lang B.F."/>
            <person name="Lavin J.L."/>
            <person name="Lee S."/>
            <person name="Li W."/>
            <person name="Lindquist E."/>
            <person name="Lopez-Garcia S."/>
            <person name="Luque E.M."/>
            <person name="Marcos A.T."/>
            <person name="Martin J."/>
            <person name="McCluskey K."/>
            <person name="Medina H.R."/>
            <person name="Miralles-Duran A."/>
            <person name="Miyazaki A."/>
            <person name="Munoz-Torres E."/>
            <person name="Oguiza J.A."/>
            <person name="Ohm R."/>
            <person name="Olmedo M."/>
            <person name="Orejas M."/>
            <person name="Ortiz-Castellanos L."/>
            <person name="Pisabarro A.G."/>
            <person name="Rodriguez-Romero J."/>
            <person name="Ruiz-Herrera J."/>
            <person name="Ruiz-Vazquez R."/>
            <person name="Sanz C."/>
            <person name="Schackwitz W."/>
            <person name="Schmutz J."/>
            <person name="Shahriari M."/>
            <person name="Shelest E."/>
            <person name="Silva-Franco F."/>
            <person name="Soanes D."/>
            <person name="Syed K."/>
            <person name="Tagua V.G."/>
            <person name="Talbot N.J."/>
            <person name="Thon M."/>
            <person name="De vries R.P."/>
            <person name="Wiebenga A."/>
            <person name="Yadav J.S."/>
            <person name="Braun E.L."/>
            <person name="Baker S."/>
            <person name="Garre V."/>
            <person name="Horwitz B."/>
            <person name="Torres-Martinez S."/>
            <person name="Idnurm A."/>
            <person name="Herrera-Estrella A."/>
            <person name="Gabaldon T."/>
            <person name="Grigoriev I.V."/>
        </authorList>
    </citation>
    <scope>NUCLEOTIDE SEQUENCE [LARGE SCALE GENOMIC DNA]</scope>
    <source>
        <strain evidence="4">NRRL 1555(-)</strain>
    </source>
</reference>
<keyword evidence="2" id="KW-0472">Membrane</keyword>
<keyword evidence="2" id="KW-0812">Transmembrane</keyword>
<feature type="transmembrane region" description="Helical" evidence="2">
    <location>
        <begin position="1236"/>
        <end position="1260"/>
    </location>
</feature>
<evidence type="ECO:0000256" key="2">
    <source>
        <dbReference type="SAM" id="Phobius"/>
    </source>
</evidence>
<protein>
    <submittedName>
        <fullName evidence="3">Uncharacterized protein</fullName>
    </submittedName>
</protein>
<gene>
    <name evidence="3" type="ORF">PHYBLDRAFT_145551</name>
</gene>
<dbReference type="EMBL" id="KV440981">
    <property type="protein sequence ID" value="OAD73144.1"/>
    <property type="molecule type" value="Genomic_DNA"/>
</dbReference>
<dbReference type="Gene3D" id="1.10.287.70">
    <property type="match status" value="1"/>
</dbReference>
<keyword evidence="1" id="KW-0677">Repeat</keyword>
<organism evidence="3 4">
    <name type="scientific">Phycomyces blakesleeanus (strain ATCC 8743b / DSM 1359 / FGSC 10004 / NBRC 33097 / NRRL 1555)</name>
    <dbReference type="NCBI Taxonomy" id="763407"/>
    <lineage>
        <taxon>Eukaryota</taxon>
        <taxon>Fungi</taxon>
        <taxon>Fungi incertae sedis</taxon>
        <taxon>Mucoromycota</taxon>
        <taxon>Mucoromycotina</taxon>
        <taxon>Mucoromycetes</taxon>
        <taxon>Mucorales</taxon>
        <taxon>Phycomycetaceae</taxon>
        <taxon>Phycomyces</taxon>
    </lineage>
</organism>
<evidence type="ECO:0000256" key="1">
    <source>
        <dbReference type="ARBA" id="ARBA00022737"/>
    </source>
</evidence>
<evidence type="ECO:0000313" key="3">
    <source>
        <dbReference type="EMBL" id="OAD73144.1"/>
    </source>
</evidence>
<dbReference type="RefSeq" id="XP_018291184.1">
    <property type="nucleotide sequence ID" value="XM_018431473.1"/>
</dbReference>
<feature type="transmembrane region" description="Helical" evidence="2">
    <location>
        <begin position="1086"/>
        <end position="1106"/>
    </location>
</feature>
<dbReference type="VEuPathDB" id="FungiDB:PHYBLDRAFT_145551"/>
<dbReference type="Gene3D" id="2.130.10.10">
    <property type="entry name" value="YVTN repeat-like/Quinoprotein amine dehydrogenase"/>
    <property type="match status" value="1"/>
</dbReference>
<feature type="transmembrane region" description="Helical" evidence="2">
    <location>
        <begin position="1112"/>
        <end position="1130"/>
    </location>
</feature>
<accession>A0A167MKV5</accession>
<dbReference type="GeneID" id="28992379"/>
<dbReference type="Proteomes" id="UP000077315">
    <property type="component" value="Unassembled WGS sequence"/>
</dbReference>
<dbReference type="GO" id="GO:0098703">
    <property type="term" value="P:calcium ion import across plasma membrane"/>
    <property type="evidence" value="ECO:0007669"/>
    <property type="project" value="TreeGrafter"/>
</dbReference>
<keyword evidence="2" id="KW-1133">Transmembrane helix</keyword>
<dbReference type="PANTHER" id="PTHR10582:SF2">
    <property type="entry name" value="INACTIVE"/>
    <property type="match status" value="1"/>
</dbReference>
<dbReference type="OrthoDB" id="2377581at2759"/>